<keyword evidence="3" id="KW-1185">Reference proteome</keyword>
<comment type="caution">
    <text evidence="2">The sequence shown here is derived from an EMBL/GenBank/DDBJ whole genome shotgun (WGS) entry which is preliminary data.</text>
</comment>
<organism evidence="2 3">
    <name type="scientific">Christensenella hongkongensis</name>
    <dbReference type="NCBI Taxonomy" id="270498"/>
    <lineage>
        <taxon>Bacteria</taxon>
        <taxon>Bacillati</taxon>
        <taxon>Bacillota</taxon>
        <taxon>Clostridia</taxon>
        <taxon>Christensenellales</taxon>
        <taxon>Christensenellaceae</taxon>
        <taxon>Christensenella</taxon>
    </lineage>
</organism>
<protein>
    <submittedName>
        <fullName evidence="2">Uncharacterized protein</fullName>
    </submittedName>
</protein>
<reference evidence="2 3" key="1">
    <citation type="submission" date="2015-04" db="EMBL/GenBank/DDBJ databases">
        <title>Draft genome sequence of bacteremic isolate Catabacter hongkongensis type strain HKU16T.</title>
        <authorList>
            <person name="Lau S.K."/>
            <person name="Teng J.L."/>
            <person name="Huang Y."/>
            <person name="Curreem S.O."/>
            <person name="Tsui S.K."/>
            <person name="Woo P.C."/>
        </authorList>
    </citation>
    <scope>NUCLEOTIDE SEQUENCE [LARGE SCALE GENOMIC DNA]</scope>
    <source>
        <strain evidence="2 3">HKU16</strain>
    </source>
</reference>
<evidence type="ECO:0000313" key="2">
    <source>
        <dbReference type="EMBL" id="KKI51560.1"/>
    </source>
</evidence>
<accession>A0A0M2NMY2</accession>
<evidence type="ECO:0000313" key="3">
    <source>
        <dbReference type="Proteomes" id="UP000034076"/>
    </source>
</evidence>
<name>A0A0M2NMY2_9FIRM</name>
<feature type="transmembrane region" description="Helical" evidence="1">
    <location>
        <begin position="168"/>
        <end position="188"/>
    </location>
</feature>
<dbReference type="Proteomes" id="UP000034076">
    <property type="component" value="Unassembled WGS sequence"/>
</dbReference>
<dbReference type="AlphaFoldDB" id="A0A0M2NMY2"/>
<keyword evidence="1" id="KW-0812">Transmembrane</keyword>
<feature type="transmembrane region" description="Helical" evidence="1">
    <location>
        <begin position="142"/>
        <end position="162"/>
    </location>
</feature>
<keyword evidence="1" id="KW-0472">Membrane</keyword>
<dbReference type="STRING" id="270498.CHK_0726"/>
<keyword evidence="1" id="KW-1133">Transmembrane helix</keyword>
<sequence>MSNMNQTGQGSDPKKMCPIADSELCEWLGRNGCYQCYISTLKTPEAKEKALSNWKTTLSYLPNNIDELHSTGKCQFCKSEEPEEMDGYATFEIAHSEPYAEKGLIFGLGKKVRTPVGSLLTMQVSIGKECRKAFRRIDFMQMGILILFVIAGFVLLMIPQISGPLANWFVFMPYLLVILMGLAGYFLGKNMAAAYEKKIAKKVRIDLREIKLIKQMLDRGWFFFQTTNGMPRVFFSKKKTYECLKPQRNLEIEEDEDEETLDNMNI</sequence>
<evidence type="ECO:0000256" key="1">
    <source>
        <dbReference type="SAM" id="Phobius"/>
    </source>
</evidence>
<proteinExistence type="predicted"/>
<gene>
    <name evidence="2" type="ORF">CHK_0726</name>
</gene>
<dbReference type="EMBL" id="LAYJ01000068">
    <property type="protein sequence ID" value="KKI51560.1"/>
    <property type="molecule type" value="Genomic_DNA"/>
</dbReference>